<comment type="caution">
    <text evidence="7">The sequence shown here is derived from an EMBL/GenBank/DDBJ whole genome shotgun (WGS) entry which is preliminary data.</text>
</comment>
<dbReference type="Gene3D" id="1.10.760.10">
    <property type="entry name" value="Cytochrome c-like domain"/>
    <property type="match status" value="1"/>
</dbReference>
<dbReference type="SUPFAM" id="SSF46626">
    <property type="entry name" value="Cytochrome c"/>
    <property type="match status" value="1"/>
</dbReference>
<dbReference type="AlphaFoldDB" id="A0A832G7C0"/>
<accession>A0A832G7C0</accession>
<keyword evidence="5" id="KW-0472">Membrane</keyword>
<organism evidence="7">
    <name type="scientific">Ignavibacterium album</name>
    <dbReference type="NCBI Taxonomy" id="591197"/>
    <lineage>
        <taxon>Bacteria</taxon>
        <taxon>Pseudomonadati</taxon>
        <taxon>Ignavibacteriota</taxon>
        <taxon>Ignavibacteria</taxon>
        <taxon>Ignavibacteriales</taxon>
        <taxon>Ignavibacteriaceae</taxon>
        <taxon>Ignavibacterium</taxon>
    </lineage>
</organism>
<gene>
    <name evidence="7" type="ORF">ENS56_12195</name>
</gene>
<dbReference type="GO" id="GO:0046872">
    <property type="term" value="F:metal ion binding"/>
    <property type="evidence" value="ECO:0007669"/>
    <property type="project" value="UniProtKB-KW"/>
</dbReference>
<feature type="transmembrane region" description="Helical" evidence="5">
    <location>
        <begin position="210"/>
        <end position="232"/>
    </location>
</feature>
<dbReference type="EMBL" id="DSVI01000019">
    <property type="protein sequence ID" value="HGT48791.1"/>
    <property type="molecule type" value="Genomic_DNA"/>
</dbReference>
<keyword evidence="2 4" id="KW-0479">Metal-binding</keyword>
<dbReference type="InterPro" id="IPR036909">
    <property type="entry name" value="Cyt_c-like_dom_sf"/>
</dbReference>
<feature type="transmembrane region" description="Helical" evidence="5">
    <location>
        <begin position="107"/>
        <end position="124"/>
    </location>
</feature>
<feature type="transmembrane region" description="Helical" evidence="5">
    <location>
        <begin position="311"/>
        <end position="328"/>
    </location>
</feature>
<dbReference type="Pfam" id="PF00034">
    <property type="entry name" value="Cytochrom_C"/>
    <property type="match status" value="1"/>
</dbReference>
<feature type="domain" description="Cytochrome c" evidence="6">
    <location>
        <begin position="362"/>
        <end position="442"/>
    </location>
</feature>
<keyword evidence="3 4" id="KW-0408">Iron</keyword>
<evidence type="ECO:0000256" key="2">
    <source>
        <dbReference type="ARBA" id="ARBA00022723"/>
    </source>
</evidence>
<dbReference type="GO" id="GO:0009055">
    <property type="term" value="F:electron transfer activity"/>
    <property type="evidence" value="ECO:0007669"/>
    <property type="project" value="InterPro"/>
</dbReference>
<dbReference type="PROSITE" id="PS51007">
    <property type="entry name" value="CYTC"/>
    <property type="match status" value="1"/>
</dbReference>
<evidence type="ECO:0000256" key="1">
    <source>
        <dbReference type="ARBA" id="ARBA00022617"/>
    </source>
</evidence>
<feature type="transmembrane region" description="Helical" evidence="5">
    <location>
        <begin position="76"/>
        <end position="95"/>
    </location>
</feature>
<feature type="transmembrane region" description="Helical" evidence="5">
    <location>
        <begin position="167"/>
        <end position="190"/>
    </location>
</feature>
<keyword evidence="1 4" id="KW-0349">Heme</keyword>
<reference evidence="7" key="1">
    <citation type="journal article" date="2020" name="mSystems">
        <title>Genome- and Community-Level Interaction Insights into Carbon Utilization and Element Cycling Functions of Hydrothermarchaeota in Hydrothermal Sediment.</title>
        <authorList>
            <person name="Zhou Z."/>
            <person name="Liu Y."/>
            <person name="Xu W."/>
            <person name="Pan J."/>
            <person name="Luo Z.H."/>
            <person name="Li M."/>
        </authorList>
    </citation>
    <scope>NUCLEOTIDE SEQUENCE [LARGE SCALE GENOMIC DNA]</scope>
    <source>
        <strain evidence="7">SpSt-500</strain>
    </source>
</reference>
<evidence type="ECO:0000313" key="7">
    <source>
        <dbReference type="EMBL" id="HGT48791.1"/>
    </source>
</evidence>
<name>A0A832G7C0_9BACT</name>
<evidence type="ECO:0000256" key="5">
    <source>
        <dbReference type="SAM" id="Phobius"/>
    </source>
</evidence>
<keyword evidence="5" id="KW-1133">Transmembrane helix</keyword>
<sequence>MEFLDNLVLPQSAEHIELLHYMLTLILFLFIPFISVVFGGTILSYLYKRKFNKEGKKEFLLFAKDTIKILPVNSSVGLILGVMTLLTVLLILVQLLHKSGFPTINDLALSFFLVSVGLLFVYIYRLTFALKLVFDSVKKENPVIESNDDFSSYYQNASKLSGSAVKFAIVLLFLGMWIFIGALTTVIYFDAWKPASFFATLFSARVLINFLIWICIAFSLTGVTLLFLFLFWKKDELKISEDYKNIVVSVSAKLSLYFSLPIPILLFFSISLLPDSHLSGTLFAYLLIAMILLFLSLNFLYLLYYKKQYNYAPYLFFAFLFSVLSLIVKDQITISNATKYHSVVLSTEYDKILAELRGEGKGEVINAAELYEVRCGACHKFEQKLVGPAHFDVLPKYEGKEAQLVAFIRNPVKVDPAYPPMPNPGLKPAEAEAVAKYLLEEYQRLKK</sequence>
<dbReference type="GO" id="GO:0020037">
    <property type="term" value="F:heme binding"/>
    <property type="evidence" value="ECO:0007669"/>
    <property type="project" value="InterPro"/>
</dbReference>
<feature type="transmembrane region" description="Helical" evidence="5">
    <location>
        <begin position="20"/>
        <end position="47"/>
    </location>
</feature>
<evidence type="ECO:0000256" key="3">
    <source>
        <dbReference type="ARBA" id="ARBA00023004"/>
    </source>
</evidence>
<keyword evidence="5" id="KW-0812">Transmembrane</keyword>
<dbReference type="InterPro" id="IPR009056">
    <property type="entry name" value="Cyt_c-like_dom"/>
</dbReference>
<evidence type="ECO:0000259" key="6">
    <source>
        <dbReference type="PROSITE" id="PS51007"/>
    </source>
</evidence>
<feature type="transmembrane region" description="Helical" evidence="5">
    <location>
        <begin position="282"/>
        <end position="304"/>
    </location>
</feature>
<protein>
    <recommendedName>
        <fullName evidence="6">Cytochrome c domain-containing protein</fullName>
    </recommendedName>
</protein>
<evidence type="ECO:0000256" key="4">
    <source>
        <dbReference type="PROSITE-ProRule" id="PRU00433"/>
    </source>
</evidence>
<proteinExistence type="predicted"/>
<feature type="transmembrane region" description="Helical" evidence="5">
    <location>
        <begin position="252"/>
        <end position="270"/>
    </location>
</feature>